<reference evidence="11" key="1">
    <citation type="submission" date="2019-10" db="EMBL/GenBank/DDBJ databases">
        <authorList>
            <person name="Zhang R."/>
            <person name="Pan Y."/>
            <person name="Wang J."/>
            <person name="Ma R."/>
            <person name="Yu S."/>
        </authorList>
    </citation>
    <scope>NUCLEOTIDE SEQUENCE</scope>
    <source>
        <strain evidence="11">LA-IB0</strain>
        <tissue evidence="11">Leaf</tissue>
    </source>
</reference>
<evidence type="ECO:0000313" key="11">
    <source>
        <dbReference type="EMBL" id="KAG8376322.1"/>
    </source>
</evidence>
<dbReference type="AlphaFoldDB" id="A0AAV6X8N7"/>
<evidence type="ECO:0000313" key="12">
    <source>
        <dbReference type="Proteomes" id="UP000826271"/>
    </source>
</evidence>
<dbReference type="Proteomes" id="UP000826271">
    <property type="component" value="Unassembled WGS sequence"/>
</dbReference>
<evidence type="ECO:0000256" key="3">
    <source>
        <dbReference type="ARBA" id="ARBA00010617"/>
    </source>
</evidence>
<sequence>MGITGPRNTNLPPGTRGWPILGETMEFPMLGPQKFDKNRMVKYLPEIFQTSLFLERTAIFCGAQGNKFVFTNDNKVLTSWWPQSLRKIFLVPQFLQKNIKDVSALQHRFYHDIFKLEALRQYIPLMDAQARDHLDHEWTPNEVVKVLPLTKKYTFELGCKLMLGVVDPEHIKRLADCFGQAVNGMLSVPIDFPGTNYTRAIKAGKTMREELIRIIRERRKEMMMENKEIEGRDLLSKMLLVTDEDGHSFSDLEIFINIIGLLVASFDTTSSAVTSVMNFLAQLPHIYEKVLEEQMKIAKLKGRDELLTWEDIEKMKFSWNVARESLRLIAAALGGFRETTAEFTCAGFTIPKGWKIFWTVHSSHKNPKYFREPEKFDPSRFDESGPAPYTFVPLGGGPGMCPGKEYAKLEILVFMHNVVTKFKHEKTIPDEKIVYYTSAMPECGLPVRLQPHGK</sequence>
<dbReference type="GO" id="GO:0016020">
    <property type="term" value="C:membrane"/>
    <property type="evidence" value="ECO:0007669"/>
    <property type="project" value="UniProtKB-SubCell"/>
</dbReference>
<feature type="binding site" description="axial binding residue" evidence="10">
    <location>
        <position position="401"/>
    </location>
    <ligand>
        <name>heme</name>
        <dbReference type="ChEBI" id="CHEBI:30413"/>
    </ligand>
    <ligandPart>
        <name>Fe</name>
        <dbReference type="ChEBI" id="CHEBI:18248"/>
    </ligandPart>
</feature>
<name>A0AAV6X8N7_9LAMI</name>
<keyword evidence="9" id="KW-0472">Membrane</keyword>
<dbReference type="InterPro" id="IPR002401">
    <property type="entry name" value="Cyt_P450_E_grp-I"/>
</dbReference>
<evidence type="ECO:0000256" key="5">
    <source>
        <dbReference type="ARBA" id="ARBA00022723"/>
    </source>
</evidence>
<comment type="subcellular location">
    <subcellularLocation>
        <location evidence="2">Membrane</location>
        <topology evidence="2">Single-pass membrane protein</topology>
    </subcellularLocation>
</comment>
<dbReference type="GO" id="GO:0016125">
    <property type="term" value="P:sterol metabolic process"/>
    <property type="evidence" value="ECO:0007669"/>
    <property type="project" value="TreeGrafter"/>
</dbReference>
<evidence type="ECO:0000256" key="7">
    <source>
        <dbReference type="ARBA" id="ARBA00023002"/>
    </source>
</evidence>
<evidence type="ECO:0000256" key="2">
    <source>
        <dbReference type="ARBA" id="ARBA00004167"/>
    </source>
</evidence>
<dbReference type="EMBL" id="WHWC01000009">
    <property type="protein sequence ID" value="KAG8376322.1"/>
    <property type="molecule type" value="Genomic_DNA"/>
</dbReference>
<keyword evidence="5 10" id="KW-0479">Metal-binding</keyword>
<gene>
    <name evidence="11" type="ORF">BUALT_Bualt09G0051200</name>
</gene>
<comment type="caution">
    <text evidence="11">The sequence shown here is derived from an EMBL/GenBank/DDBJ whole genome shotgun (WGS) entry which is preliminary data.</text>
</comment>
<dbReference type="PRINTS" id="PR00463">
    <property type="entry name" value="EP450I"/>
</dbReference>
<accession>A0AAV6X8N7</accession>
<keyword evidence="10" id="KW-0349">Heme</keyword>
<dbReference type="PANTHER" id="PTHR24286:SF53">
    <property type="entry name" value="BETA-AMYRIN 28-OXIDASE-LIKE"/>
    <property type="match status" value="1"/>
</dbReference>
<evidence type="ECO:0000256" key="8">
    <source>
        <dbReference type="ARBA" id="ARBA00023004"/>
    </source>
</evidence>
<evidence type="ECO:0000256" key="10">
    <source>
        <dbReference type="PIRSR" id="PIRSR602401-1"/>
    </source>
</evidence>
<dbReference type="PANTHER" id="PTHR24286">
    <property type="entry name" value="CYTOCHROME P450 26"/>
    <property type="match status" value="1"/>
</dbReference>
<organism evidence="11 12">
    <name type="scientific">Buddleja alternifolia</name>
    <dbReference type="NCBI Taxonomy" id="168488"/>
    <lineage>
        <taxon>Eukaryota</taxon>
        <taxon>Viridiplantae</taxon>
        <taxon>Streptophyta</taxon>
        <taxon>Embryophyta</taxon>
        <taxon>Tracheophyta</taxon>
        <taxon>Spermatophyta</taxon>
        <taxon>Magnoliopsida</taxon>
        <taxon>eudicotyledons</taxon>
        <taxon>Gunneridae</taxon>
        <taxon>Pentapetalae</taxon>
        <taxon>asterids</taxon>
        <taxon>lamiids</taxon>
        <taxon>Lamiales</taxon>
        <taxon>Scrophulariaceae</taxon>
        <taxon>Buddlejeae</taxon>
        <taxon>Buddleja</taxon>
    </lineage>
</organism>
<dbReference type="CDD" id="cd11043">
    <property type="entry name" value="CYP90-like"/>
    <property type="match status" value="1"/>
</dbReference>
<evidence type="ECO:0000256" key="1">
    <source>
        <dbReference type="ARBA" id="ARBA00001971"/>
    </source>
</evidence>
<evidence type="ECO:0000256" key="4">
    <source>
        <dbReference type="ARBA" id="ARBA00022692"/>
    </source>
</evidence>
<keyword evidence="12" id="KW-1185">Reference proteome</keyword>
<evidence type="ECO:0008006" key="13">
    <source>
        <dbReference type="Google" id="ProtNLM"/>
    </source>
</evidence>
<keyword evidence="7" id="KW-0560">Oxidoreductase</keyword>
<dbReference type="FunFam" id="1.10.630.10:FF:000022">
    <property type="entry name" value="Taxadiene 5-alpha hydroxylase"/>
    <property type="match status" value="1"/>
</dbReference>
<keyword evidence="6" id="KW-1133">Transmembrane helix</keyword>
<keyword evidence="4" id="KW-0812">Transmembrane</keyword>
<protein>
    <recommendedName>
        <fullName evidence="13">Cytochrome P450</fullName>
    </recommendedName>
</protein>
<dbReference type="InterPro" id="IPR036396">
    <property type="entry name" value="Cyt_P450_sf"/>
</dbReference>
<dbReference type="GO" id="GO:0005506">
    <property type="term" value="F:iron ion binding"/>
    <property type="evidence" value="ECO:0007669"/>
    <property type="project" value="InterPro"/>
</dbReference>
<evidence type="ECO:0000256" key="6">
    <source>
        <dbReference type="ARBA" id="ARBA00022989"/>
    </source>
</evidence>
<dbReference type="GO" id="GO:0016712">
    <property type="term" value="F:oxidoreductase activity, acting on paired donors, with incorporation or reduction of molecular oxygen, reduced flavin or flavoprotein as one donor, and incorporation of one atom of oxygen"/>
    <property type="evidence" value="ECO:0007669"/>
    <property type="project" value="UniProtKB-ARBA"/>
</dbReference>
<proteinExistence type="inferred from homology"/>
<comment type="similarity">
    <text evidence="3">Belongs to the cytochrome P450 family.</text>
</comment>
<dbReference type="Gene3D" id="1.10.630.10">
    <property type="entry name" value="Cytochrome P450"/>
    <property type="match status" value="1"/>
</dbReference>
<evidence type="ECO:0000256" key="9">
    <source>
        <dbReference type="ARBA" id="ARBA00023136"/>
    </source>
</evidence>
<comment type="cofactor">
    <cofactor evidence="1 10">
        <name>heme</name>
        <dbReference type="ChEBI" id="CHEBI:30413"/>
    </cofactor>
</comment>
<dbReference type="GO" id="GO:0020037">
    <property type="term" value="F:heme binding"/>
    <property type="evidence" value="ECO:0007669"/>
    <property type="project" value="InterPro"/>
</dbReference>
<dbReference type="InterPro" id="IPR001128">
    <property type="entry name" value="Cyt_P450"/>
</dbReference>
<dbReference type="Pfam" id="PF00067">
    <property type="entry name" value="p450"/>
    <property type="match status" value="1"/>
</dbReference>
<keyword evidence="8 10" id="KW-0408">Iron</keyword>
<dbReference type="SUPFAM" id="SSF48264">
    <property type="entry name" value="Cytochrome P450"/>
    <property type="match status" value="1"/>
</dbReference>